<dbReference type="HAMAP" id="MF_00185">
    <property type="entry name" value="IPP_trans"/>
    <property type="match status" value="1"/>
</dbReference>
<dbReference type="InterPro" id="IPR027417">
    <property type="entry name" value="P-loop_NTPase"/>
</dbReference>
<evidence type="ECO:0000256" key="1">
    <source>
        <dbReference type="ARBA" id="ARBA00001946"/>
    </source>
</evidence>
<keyword evidence="4 10" id="KW-0808">Transferase</keyword>
<evidence type="ECO:0000256" key="4">
    <source>
        <dbReference type="ARBA" id="ARBA00022679"/>
    </source>
</evidence>
<comment type="function">
    <text evidence="2 10 12">Catalyzes the transfer of a dimethylallyl group onto the adenine at position 37 in tRNAs that read codons beginning with uridine, leading to the formation of N6-(dimethylallyl)adenosine (i(6)A).</text>
</comment>
<evidence type="ECO:0000256" key="7">
    <source>
        <dbReference type="ARBA" id="ARBA00022840"/>
    </source>
</evidence>
<feature type="site" description="Interaction with substrate tRNA" evidence="10">
    <location>
        <position position="107"/>
    </location>
</feature>
<evidence type="ECO:0000256" key="2">
    <source>
        <dbReference type="ARBA" id="ARBA00003213"/>
    </source>
</evidence>
<evidence type="ECO:0000256" key="12">
    <source>
        <dbReference type="RuleBase" id="RU003784"/>
    </source>
</evidence>
<dbReference type="AlphaFoldDB" id="A0A212RJ85"/>
<dbReference type="EC" id="2.5.1.75" evidence="10"/>
<evidence type="ECO:0000256" key="3">
    <source>
        <dbReference type="ARBA" id="ARBA00005842"/>
    </source>
</evidence>
<dbReference type="GO" id="GO:0005524">
    <property type="term" value="F:ATP binding"/>
    <property type="evidence" value="ECO:0007669"/>
    <property type="project" value="UniProtKB-UniRule"/>
</dbReference>
<proteinExistence type="inferred from homology"/>
<keyword evidence="5 10" id="KW-0819">tRNA processing</keyword>
<keyword evidence="15" id="KW-1185">Reference proteome</keyword>
<keyword evidence="6 10" id="KW-0547">Nucleotide-binding</keyword>
<evidence type="ECO:0000313" key="14">
    <source>
        <dbReference type="EMBL" id="SNB72473.1"/>
    </source>
</evidence>
<evidence type="ECO:0000256" key="8">
    <source>
        <dbReference type="ARBA" id="ARBA00022842"/>
    </source>
</evidence>
<evidence type="ECO:0000256" key="5">
    <source>
        <dbReference type="ARBA" id="ARBA00022694"/>
    </source>
</evidence>
<evidence type="ECO:0000256" key="10">
    <source>
        <dbReference type="HAMAP-Rule" id="MF_00185"/>
    </source>
</evidence>
<evidence type="ECO:0000256" key="13">
    <source>
        <dbReference type="RuleBase" id="RU003785"/>
    </source>
</evidence>
<feature type="binding site" evidence="10">
    <location>
        <begin position="16"/>
        <end position="23"/>
    </location>
    <ligand>
        <name>ATP</name>
        <dbReference type="ChEBI" id="CHEBI:30616"/>
    </ligand>
</feature>
<dbReference type="GO" id="GO:0052381">
    <property type="term" value="F:tRNA dimethylallyltransferase activity"/>
    <property type="evidence" value="ECO:0007669"/>
    <property type="project" value="UniProtKB-UniRule"/>
</dbReference>
<dbReference type="PANTHER" id="PTHR11088:SF60">
    <property type="entry name" value="TRNA DIMETHYLALLYLTRANSFERASE"/>
    <property type="match status" value="1"/>
</dbReference>
<protein>
    <recommendedName>
        <fullName evidence="10">tRNA dimethylallyltransferase</fullName>
        <ecNumber evidence="10">2.5.1.75</ecNumber>
    </recommendedName>
    <alternativeName>
        <fullName evidence="10">Dimethylallyl diphosphate:tRNA dimethylallyltransferase</fullName>
        <shortName evidence="10">DMAPP:tRNA dimethylallyltransferase</shortName>
        <shortName evidence="10">DMATase</shortName>
    </alternativeName>
    <alternativeName>
        <fullName evidence="10">Isopentenyl-diphosphate:tRNA isopentenyltransferase</fullName>
        <shortName evidence="10">IPP transferase</shortName>
        <shortName evidence="10">IPPT</shortName>
        <shortName evidence="10">IPTase</shortName>
    </alternativeName>
</protein>
<dbReference type="OrthoDB" id="9776390at2"/>
<accession>A0A212RJ85</accession>
<keyword evidence="8 10" id="KW-0460">Magnesium</keyword>
<dbReference type="NCBIfam" id="TIGR00174">
    <property type="entry name" value="miaA"/>
    <property type="match status" value="1"/>
</dbReference>
<feature type="site" description="Interaction with substrate tRNA" evidence="10">
    <location>
        <position position="130"/>
    </location>
</feature>
<dbReference type="Gene3D" id="3.40.50.300">
    <property type="entry name" value="P-loop containing nucleotide triphosphate hydrolases"/>
    <property type="match status" value="1"/>
</dbReference>
<dbReference type="Pfam" id="PF01715">
    <property type="entry name" value="IPPT"/>
    <property type="match status" value="1"/>
</dbReference>
<feature type="region of interest" description="Interaction with substrate tRNA" evidence="10">
    <location>
        <begin position="41"/>
        <end position="44"/>
    </location>
</feature>
<feature type="binding site" evidence="10">
    <location>
        <begin position="18"/>
        <end position="23"/>
    </location>
    <ligand>
        <name>substrate</name>
    </ligand>
</feature>
<dbReference type="RefSeq" id="WP_088572064.1">
    <property type="nucleotide sequence ID" value="NZ_FYEK01000061.1"/>
</dbReference>
<comment type="cofactor">
    <cofactor evidence="1 10">
        <name>Mg(2+)</name>
        <dbReference type="ChEBI" id="CHEBI:18420"/>
    </cofactor>
</comment>
<evidence type="ECO:0000313" key="15">
    <source>
        <dbReference type="Proteomes" id="UP000197025"/>
    </source>
</evidence>
<reference evidence="15" key="1">
    <citation type="submission" date="2017-06" db="EMBL/GenBank/DDBJ databases">
        <authorList>
            <person name="Varghese N."/>
            <person name="Submissions S."/>
        </authorList>
    </citation>
    <scope>NUCLEOTIDE SEQUENCE [LARGE SCALE GENOMIC DNA]</scope>
    <source>
        <strain evidence="15">JAD2</strain>
    </source>
</reference>
<comment type="similarity">
    <text evidence="3 10 13">Belongs to the IPP transferase family.</text>
</comment>
<dbReference type="Proteomes" id="UP000197025">
    <property type="component" value="Unassembled WGS sequence"/>
</dbReference>
<dbReference type="FunCoup" id="A0A212RJ85">
    <property type="interactions" value="455"/>
</dbReference>
<gene>
    <name evidence="10" type="primary">miaA</name>
    <name evidence="14" type="ORF">SAMN02746019_00016070</name>
</gene>
<dbReference type="InterPro" id="IPR018022">
    <property type="entry name" value="IPT"/>
</dbReference>
<dbReference type="PANTHER" id="PTHR11088">
    <property type="entry name" value="TRNA DIMETHYLALLYLTRANSFERASE"/>
    <property type="match status" value="1"/>
</dbReference>
<dbReference type="EMBL" id="FYEK01000061">
    <property type="protein sequence ID" value="SNB72473.1"/>
    <property type="molecule type" value="Genomic_DNA"/>
</dbReference>
<evidence type="ECO:0000256" key="11">
    <source>
        <dbReference type="RuleBase" id="RU003783"/>
    </source>
</evidence>
<dbReference type="FunFam" id="1.10.20.140:FF:000001">
    <property type="entry name" value="tRNA dimethylallyltransferase"/>
    <property type="match status" value="1"/>
</dbReference>
<keyword evidence="7 10" id="KW-0067">ATP-binding</keyword>
<dbReference type="SUPFAM" id="SSF52540">
    <property type="entry name" value="P-loop containing nucleoside triphosphate hydrolases"/>
    <property type="match status" value="1"/>
</dbReference>
<dbReference type="Gene3D" id="1.10.20.140">
    <property type="match status" value="1"/>
</dbReference>
<dbReference type="InterPro" id="IPR039657">
    <property type="entry name" value="Dimethylallyltransferase"/>
</dbReference>
<dbReference type="InParanoid" id="A0A212RJ85"/>
<evidence type="ECO:0000256" key="6">
    <source>
        <dbReference type="ARBA" id="ARBA00022741"/>
    </source>
</evidence>
<evidence type="ECO:0000256" key="9">
    <source>
        <dbReference type="ARBA" id="ARBA00049563"/>
    </source>
</evidence>
<comment type="catalytic activity">
    <reaction evidence="9 10 11">
        <text>adenosine(37) in tRNA + dimethylallyl diphosphate = N(6)-dimethylallyladenosine(37) in tRNA + diphosphate</text>
        <dbReference type="Rhea" id="RHEA:26482"/>
        <dbReference type="Rhea" id="RHEA-COMP:10162"/>
        <dbReference type="Rhea" id="RHEA-COMP:10375"/>
        <dbReference type="ChEBI" id="CHEBI:33019"/>
        <dbReference type="ChEBI" id="CHEBI:57623"/>
        <dbReference type="ChEBI" id="CHEBI:74411"/>
        <dbReference type="ChEBI" id="CHEBI:74415"/>
        <dbReference type="EC" id="2.5.1.75"/>
    </reaction>
</comment>
<dbReference type="GO" id="GO:0006400">
    <property type="term" value="P:tRNA modification"/>
    <property type="evidence" value="ECO:0007669"/>
    <property type="project" value="TreeGrafter"/>
</dbReference>
<comment type="subunit">
    <text evidence="10">Monomer.</text>
</comment>
<name>A0A212RJ85_9CHLR</name>
<sequence length="333" mass="37933">MTERPSPPRPLVAIVGPTAVGKSEVALILAERLNGEIVSADSRQIYRGMDIGTAKPTPKERARVPHHLIDVTDPDCPLTLAEYQRMAYAAIEEIHRRGRLPFLVGGTGLYVWAVVEGWQIPPAPPDPALRQALEERAQREGPGALYEELRRLDPEAAARIDPRNLRRVIRALEVCYRTGQPFSAQRRKNPPPYATIMIGLTRPREELYRRIDERVERMIAAGLIEEVRRLAERYPWELPAMTGLGYRQIGAYLRGEIPLEEAIRRIRSATRAFVHHQYNWFRLEDSRIRWFDLSRVGVEDIEAWLREELARRLQEATPAGPAQNPNPSPESSG</sequence>
<organism evidence="14 15">
    <name type="scientific">Thermoflexus hugenholtzii JAD2</name>
    <dbReference type="NCBI Taxonomy" id="877466"/>
    <lineage>
        <taxon>Bacteria</taxon>
        <taxon>Bacillati</taxon>
        <taxon>Chloroflexota</taxon>
        <taxon>Thermoflexia</taxon>
        <taxon>Thermoflexales</taxon>
        <taxon>Thermoflexaceae</taxon>
        <taxon>Thermoflexus</taxon>
    </lineage>
</organism>
<comment type="caution">
    <text evidence="10">Lacks conserved residue(s) required for the propagation of feature annotation.</text>
</comment>